<dbReference type="Proteomes" id="UP000242715">
    <property type="component" value="Unassembled WGS sequence"/>
</dbReference>
<evidence type="ECO:0000313" key="2">
    <source>
        <dbReference type="Proteomes" id="UP000242715"/>
    </source>
</evidence>
<name>A0A2Z6NJ68_TRISU</name>
<protein>
    <submittedName>
        <fullName evidence="1">Uncharacterized protein</fullName>
    </submittedName>
</protein>
<accession>A0A2Z6NJ68</accession>
<dbReference type="AlphaFoldDB" id="A0A2Z6NJ68"/>
<gene>
    <name evidence="1" type="ORF">TSUD_166460</name>
</gene>
<sequence length="119" mass="13341">MWSMMDECGSKLRITLMNLRIGLGILPRMNLMGLSLILHRGMDPCAVNDVTKFSRIVSGLRVWLPRRLRIMARSCWSFSTTDGLEGITSNLPENLLVLASNNLLIVTKSAFEYILKSGV</sequence>
<proteinExistence type="predicted"/>
<organism evidence="1 2">
    <name type="scientific">Trifolium subterraneum</name>
    <name type="common">Subterranean clover</name>
    <dbReference type="NCBI Taxonomy" id="3900"/>
    <lineage>
        <taxon>Eukaryota</taxon>
        <taxon>Viridiplantae</taxon>
        <taxon>Streptophyta</taxon>
        <taxon>Embryophyta</taxon>
        <taxon>Tracheophyta</taxon>
        <taxon>Spermatophyta</taxon>
        <taxon>Magnoliopsida</taxon>
        <taxon>eudicotyledons</taxon>
        <taxon>Gunneridae</taxon>
        <taxon>Pentapetalae</taxon>
        <taxon>rosids</taxon>
        <taxon>fabids</taxon>
        <taxon>Fabales</taxon>
        <taxon>Fabaceae</taxon>
        <taxon>Papilionoideae</taxon>
        <taxon>50 kb inversion clade</taxon>
        <taxon>NPAAA clade</taxon>
        <taxon>Hologalegina</taxon>
        <taxon>IRL clade</taxon>
        <taxon>Trifolieae</taxon>
        <taxon>Trifolium</taxon>
    </lineage>
</organism>
<keyword evidence="2" id="KW-1185">Reference proteome</keyword>
<reference evidence="2" key="1">
    <citation type="journal article" date="2017" name="Front. Plant Sci.">
        <title>Climate Clever Clovers: New Paradigm to Reduce the Environmental Footprint of Ruminants by Breeding Low Methanogenic Forages Utilizing Haplotype Variation.</title>
        <authorList>
            <person name="Kaur P."/>
            <person name="Appels R."/>
            <person name="Bayer P.E."/>
            <person name="Keeble-Gagnere G."/>
            <person name="Wang J."/>
            <person name="Hirakawa H."/>
            <person name="Shirasawa K."/>
            <person name="Vercoe P."/>
            <person name="Stefanova K."/>
            <person name="Durmic Z."/>
            <person name="Nichols P."/>
            <person name="Revell C."/>
            <person name="Isobe S.N."/>
            <person name="Edwards D."/>
            <person name="Erskine W."/>
        </authorList>
    </citation>
    <scope>NUCLEOTIDE SEQUENCE [LARGE SCALE GENOMIC DNA]</scope>
    <source>
        <strain evidence="2">cv. Daliak</strain>
    </source>
</reference>
<dbReference type="EMBL" id="DF973631">
    <property type="protein sequence ID" value="GAU36480.1"/>
    <property type="molecule type" value="Genomic_DNA"/>
</dbReference>
<evidence type="ECO:0000313" key="1">
    <source>
        <dbReference type="EMBL" id="GAU36480.1"/>
    </source>
</evidence>